<dbReference type="PROSITE" id="PS00356">
    <property type="entry name" value="HTH_LACI_1"/>
    <property type="match status" value="1"/>
</dbReference>
<dbReference type="PROSITE" id="PS50932">
    <property type="entry name" value="HTH_LACI_2"/>
    <property type="match status" value="1"/>
</dbReference>
<feature type="domain" description="HTH lacI-type" evidence="5">
    <location>
        <begin position="2"/>
        <end position="55"/>
    </location>
</feature>
<comment type="caution">
    <text evidence="6">The sequence shown here is derived from an EMBL/GenBank/DDBJ whole genome shotgun (WGS) entry which is preliminary data.</text>
</comment>
<dbReference type="PANTHER" id="PTHR30146:SF109">
    <property type="entry name" value="HTH-TYPE TRANSCRIPTIONAL REGULATOR GALS"/>
    <property type="match status" value="1"/>
</dbReference>
<dbReference type="EMBL" id="NMVJ01000001">
    <property type="protein sequence ID" value="OYN91969.1"/>
    <property type="molecule type" value="Genomic_DNA"/>
</dbReference>
<dbReference type="PANTHER" id="PTHR30146">
    <property type="entry name" value="LACI-RELATED TRANSCRIPTIONAL REPRESSOR"/>
    <property type="match status" value="1"/>
</dbReference>
<dbReference type="SMART" id="SM00354">
    <property type="entry name" value="HTH_LACI"/>
    <property type="match status" value="1"/>
</dbReference>
<dbReference type="InterPro" id="IPR000843">
    <property type="entry name" value="HTH_LacI"/>
</dbReference>
<dbReference type="RefSeq" id="WP_094451997.1">
    <property type="nucleotide sequence ID" value="NZ_NMVJ01000001.1"/>
</dbReference>
<dbReference type="GO" id="GO:0000976">
    <property type="term" value="F:transcription cis-regulatory region binding"/>
    <property type="evidence" value="ECO:0007669"/>
    <property type="project" value="TreeGrafter"/>
</dbReference>
<dbReference type="Pfam" id="PF00356">
    <property type="entry name" value="LacI"/>
    <property type="match status" value="1"/>
</dbReference>
<dbReference type="SUPFAM" id="SSF53822">
    <property type="entry name" value="Periplasmic binding protein-like I"/>
    <property type="match status" value="1"/>
</dbReference>
<accession>A0A255EK93</accession>
<dbReference type="Pfam" id="PF13377">
    <property type="entry name" value="Peripla_BP_3"/>
    <property type="match status" value="1"/>
</dbReference>
<keyword evidence="7" id="KW-1185">Reference proteome</keyword>
<dbReference type="AlphaFoldDB" id="A0A255EK93"/>
<reference evidence="6 7" key="1">
    <citation type="submission" date="2017-07" db="EMBL/GenBank/DDBJ databases">
        <title>Draft whole genome sequences of clinical Proprionibacteriaceae strains.</title>
        <authorList>
            <person name="Bernier A.-M."/>
            <person name="Bernard K."/>
            <person name="Domingo M.-C."/>
        </authorList>
    </citation>
    <scope>NUCLEOTIDE SEQUENCE [LARGE SCALE GENOMIC DNA]</scope>
    <source>
        <strain evidence="6 7">NML 150081</strain>
    </source>
</reference>
<dbReference type="InterPro" id="IPR028082">
    <property type="entry name" value="Peripla_BP_I"/>
</dbReference>
<dbReference type="Proteomes" id="UP000216300">
    <property type="component" value="Unassembled WGS sequence"/>
</dbReference>
<protein>
    <submittedName>
        <fullName evidence="6">LacI family transcriptional regulator</fullName>
    </submittedName>
</protein>
<gene>
    <name evidence="6" type="ORF">CGZ91_00080</name>
</gene>
<evidence type="ECO:0000259" key="5">
    <source>
        <dbReference type="PROSITE" id="PS50932"/>
    </source>
</evidence>
<proteinExistence type="predicted"/>
<name>A0A255EK93_9ACTN</name>
<sequence>MATIKDVARRAGVSPATVSRALANPSSESVTHHRVRRAAADLGYRPNRAAQRLIGGRTGLVAVLVADLANPFFAEVVKAIQSQARTLGNEVVVSDTDEQVGRELEALQSLASQVDGLILCAPRSEPADLEALQRAHPGLGIVLVNRELEGWTSVSVDMASAMERVVTNLVALGHRRIAYADGPAGSWAGARRREGLERAAAREGVEVLCLGAMPPTHDGGRQAADLVVASGATAVVAFDDLVGLGVVNRLRRHGIDVPGQVSVVGCDDIPLASVVDPALTTVAVPRAELGRSAMELLSGLLERVDEDRPRPLPRQLRLSADLVVRASTGLSPHRPASDHPSDTDSPATALGSIR</sequence>
<keyword evidence="2" id="KW-0238">DNA-binding</keyword>
<dbReference type="OrthoDB" id="189006at2"/>
<dbReference type="CDD" id="cd01392">
    <property type="entry name" value="HTH_LacI"/>
    <property type="match status" value="1"/>
</dbReference>
<evidence type="ECO:0000313" key="7">
    <source>
        <dbReference type="Proteomes" id="UP000216300"/>
    </source>
</evidence>
<evidence type="ECO:0000256" key="3">
    <source>
        <dbReference type="ARBA" id="ARBA00023163"/>
    </source>
</evidence>
<dbReference type="CDD" id="cd06267">
    <property type="entry name" value="PBP1_LacI_sugar_binding-like"/>
    <property type="match status" value="1"/>
</dbReference>
<dbReference type="Gene3D" id="1.10.260.40">
    <property type="entry name" value="lambda repressor-like DNA-binding domains"/>
    <property type="match status" value="1"/>
</dbReference>
<evidence type="ECO:0000256" key="4">
    <source>
        <dbReference type="SAM" id="MobiDB-lite"/>
    </source>
</evidence>
<organism evidence="6 7">
    <name type="scientific">Parenemella sanctibonifatiensis</name>
    <dbReference type="NCBI Taxonomy" id="2016505"/>
    <lineage>
        <taxon>Bacteria</taxon>
        <taxon>Bacillati</taxon>
        <taxon>Actinomycetota</taxon>
        <taxon>Actinomycetes</taxon>
        <taxon>Propionibacteriales</taxon>
        <taxon>Propionibacteriaceae</taxon>
        <taxon>Parenemella</taxon>
    </lineage>
</organism>
<dbReference type="Gene3D" id="3.40.50.2300">
    <property type="match status" value="2"/>
</dbReference>
<evidence type="ECO:0000313" key="6">
    <source>
        <dbReference type="EMBL" id="OYN91969.1"/>
    </source>
</evidence>
<dbReference type="GO" id="GO:0003700">
    <property type="term" value="F:DNA-binding transcription factor activity"/>
    <property type="evidence" value="ECO:0007669"/>
    <property type="project" value="TreeGrafter"/>
</dbReference>
<evidence type="ECO:0000256" key="2">
    <source>
        <dbReference type="ARBA" id="ARBA00023125"/>
    </source>
</evidence>
<dbReference type="InterPro" id="IPR010982">
    <property type="entry name" value="Lambda_DNA-bd_dom_sf"/>
</dbReference>
<feature type="region of interest" description="Disordered" evidence="4">
    <location>
        <begin position="329"/>
        <end position="354"/>
    </location>
</feature>
<dbReference type="SUPFAM" id="SSF47413">
    <property type="entry name" value="lambda repressor-like DNA-binding domains"/>
    <property type="match status" value="1"/>
</dbReference>
<evidence type="ECO:0000256" key="1">
    <source>
        <dbReference type="ARBA" id="ARBA00023015"/>
    </source>
</evidence>
<keyword evidence="1" id="KW-0805">Transcription regulation</keyword>
<keyword evidence="3" id="KW-0804">Transcription</keyword>
<dbReference type="InterPro" id="IPR046335">
    <property type="entry name" value="LacI/GalR-like_sensor"/>
</dbReference>